<evidence type="ECO:0000313" key="2">
    <source>
        <dbReference type="Proteomes" id="UP000812672"/>
    </source>
</evidence>
<name>A0ABS6GLV2_9BACI</name>
<evidence type="ECO:0008006" key="3">
    <source>
        <dbReference type="Google" id="ProtNLM"/>
    </source>
</evidence>
<evidence type="ECO:0000313" key="1">
    <source>
        <dbReference type="EMBL" id="MBU6080101.1"/>
    </source>
</evidence>
<dbReference type="PROSITE" id="PS51257">
    <property type="entry name" value="PROKAR_LIPOPROTEIN"/>
    <property type="match status" value="1"/>
</dbReference>
<keyword evidence="2" id="KW-1185">Reference proteome</keyword>
<accession>A0ABS6GLV2</accession>
<dbReference type="RefSeq" id="WP_216686826.1">
    <property type="nucleotide sequence ID" value="NZ_CAUPKR010000021.1"/>
</dbReference>
<gene>
    <name evidence="1" type="ORF">KQ486_03650</name>
</gene>
<comment type="caution">
    <text evidence="1">The sequence shown here is derived from an EMBL/GenBank/DDBJ whole genome shotgun (WGS) entry which is preliminary data.</text>
</comment>
<organism evidence="1 2">
    <name type="scientific">Allobacillus halotolerans</name>
    <dbReference type="NCBI Taxonomy" id="570278"/>
    <lineage>
        <taxon>Bacteria</taxon>
        <taxon>Bacillati</taxon>
        <taxon>Bacillota</taxon>
        <taxon>Bacilli</taxon>
        <taxon>Bacillales</taxon>
        <taxon>Bacillaceae</taxon>
        <taxon>Allobacillus</taxon>
    </lineage>
</organism>
<dbReference type="EMBL" id="JAHLZF010000003">
    <property type="protein sequence ID" value="MBU6080101.1"/>
    <property type="molecule type" value="Genomic_DNA"/>
</dbReference>
<protein>
    <recommendedName>
        <fullName evidence="3">Lipoprotein</fullName>
    </recommendedName>
</protein>
<reference evidence="1 2" key="1">
    <citation type="journal article" date="2011" name="Int. J. Syst. Evol. Microbiol.">
        <title>Allobacillus halotolerans gen. nov., sp. nov. isolated from shrimp paste.</title>
        <authorList>
            <person name="Sheu S.Y."/>
            <person name="Arun A.B."/>
            <person name="Jiang S.R."/>
            <person name="Young C.C."/>
            <person name="Chen W.M."/>
        </authorList>
    </citation>
    <scope>NUCLEOTIDE SEQUENCE [LARGE SCALE GENOMIC DNA]</scope>
    <source>
        <strain evidence="1 2">LMG 24826</strain>
    </source>
</reference>
<proteinExistence type="predicted"/>
<dbReference type="Proteomes" id="UP000812672">
    <property type="component" value="Unassembled WGS sequence"/>
</dbReference>
<sequence length="183" mass="21575">MRKDVFLIIGLIFLVACNQSVDQEVSNQPQKVVKKQNEETTNEENISLEKQFIPPNFTINQLAMDVQENELAFQFDFTLSQHLYDLLHQYEDYYFVIEYPKAFHEYTGIYLSEPIKGPIPTNENLSYQVSIRTTWNMKLPASLMDHLTREDASYNLLILDREYMPVHAVKDVQWYHYGNKNKG</sequence>